<comment type="caution">
    <text evidence="1">The sequence shown here is derived from an EMBL/GenBank/DDBJ whole genome shotgun (WGS) entry which is preliminary data.</text>
</comment>
<proteinExistence type="predicted"/>
<evidence type="ECO:0000313" key="1">
    <source>
        <dbReference type="EMBL" id="CAG8737954.1"/>
    </source>
</evidence>
<evidence type="ECO:0000313" key="2">
    <source>
        <dbReference type="Proteomes" id="UP000789405"/>
    </source>
</evidence>
<accession>A0A9N9NJS9</accession>
<keyword evidence="2" id="KW-1185">Reference proteome</keyword>
<sequence length="540" mass="62601">MEKSTPLRFYDFIKDFEFDYLNTLPEKAWKDLEKAYTCHLNTVEQTEAVKKRKQLWETTRKRFQNGFIDIYLQMREKLVERKVQADSHKVACHTISANVEKVGKNIISWTKTATNDNSQNPFYISGSLILMKKDEAVVNDNGKKRKLKVYESIRTPKNNIAVLNDNEGDEQKEFAPSIESNKKRNYDGDILSAGGTMVSSEDINNILENIKANYEEKDELTDNDVERSLAEADIINISSDNPPINRELFNRLKEKAHSQPPPRIKIDGLKKWIQENYARKITTTISNIRSVTTIENFDAKQVDFIKRILEIKLMQFQAGQGKKLDLLMDENTYTSTIVSPDFEILKFCFPKLFISRWNENDVPSSKWRREIVYRDSNASARKADGILFNYGNITQEFLLFENIGPPLKTQNPKYNGDLLKCFRNSVDSICKTFWNGNGDIKFAKKYYVLAYVLYKDKGELFRLNLGAPKTFVAERILTVNYPFEYSTFPCIVSIIDLLFTVKAIFESNVDVLHDYSKSCMEISNNFTPVREWLSLNRNSL</sequence>
<dbReference type="OrthoDB" id="2349339at2759"/>
<protein>
    <submittedName>
        <fullName evidence="1">10606_t:CDS:1</fullName>
    </submittedName>
</protein>
<dbReference type="Proteomes" id="UP000789405">
    <property type="component" value="Unassembled WGS sequence"/>
</dbReference>
<reference evidence="1" key="1">
    <citation type="submission" date="2021-06" db="EMBL/GenBank/DDBJ databases">
        <authorList>
            <person name="Kallberg Y."/>
            <person name="Tangrot J."/>
            <person name="Rosling A."/>
        </authorList>
    </citation>
    <scope>NUCLEOTIDE SEQUENCE</scope>
    <source>
        <strain evidence="1">MA453B</strain>
    </source>
</reference>
<name>A0A9N9NJS9_9GLOM</name>
<dbReference type="AlphaFoldDB" id="A0A9N9NJS9"/>
<dbReference type="EMBL" id="CAJVPY010013017">
    <property type="protein sequence ID" value="CAG8737954.1"/>
    <property type="molecule type" value="Genomic_DNA"/>
</dbReference>
<organism evidence="1 2">
    <name type="scientific">Dentiscutata erythropus</name>
    <dbReference type="NCBI Taxonomy" id="1348616"/>
    <lineage>
        <taxon>Eukaryota</taxon>
        <taxon>Fungi</taxon>
        <taxon>Fungi incertae sedis</taxon>
        <taxon>Mucoromycota</taxon>
        <taxon>Glomeromycotina</taxon>
        <taxon>Glomeromycetes</taxon>
        <taxon>Diversisporales</taxon>
        <taxon>Gigasporaceae</taxon>
        <taxon>Dentiscutata</taxon>
    </lineage>
</organism>
<gene>
    <name evidence="1" type="ORF">DERYTH_LOCUS15731</name>
</gene>